<evidence type="ECO:0000256" key="1">
    <source>
        <dbReference type="SAM" id="MobiDB-lite"/>
    </source>
</evidence>
<name>A0A6A5W2E8_9PLEO</name>
<dbReference type="Proteomes" id="UP000799779">
    <property type="component" value="Unassembled WGS sequence"/>
</dbReference>
<organism evidence="2 3">
    <name type="scientific">Amniculicola lignicola CBS 123094</name>
    <dbReference type="NCBI Taxonomy" id="1392246"/>
    <lineage>
        <taxon>Eukaryota</taxon>
        <taxon>Fungi</taxon>
        <taxon>Dikarya</taxon>
        <taxon>Ascomycota</taxon>
        <taxon>Pezizomycotina</taxon>
        <taxon>Dothideomycetes</taxon>
        <taxon>Pleosporomycetidae</taxon>
        <taxon>Pleosporales</taxon>
        <taxon>Amniculicolaceae</taxon>
        <taxon>Amniculicola</taxon>
    </lineage>
</organism>
<evidence type="ECO:0000313" key="3">
    <source>
        <dbReference type="Proteomes" id="UP000799779"/>
    </source>
</evidence>
<sequence length="322" mass="34217">MHRRSWRREGGAQQLLQKGKPDGFLPLTARAGVKFGPKNLRAAARSPLNASPSKHGLDPQAGRVPQRITAAARSVLSCFHGLSGTCGTAGDCRSTAGWEAAGTAVDTGGPGAAAEAFQLPARLRPSAANDRVSPSDAATQHRLQYLHHSAVRKGPAAHVCAAWTAMACGFTRREDPRAVYVRSRRPRPALLPPPSPPPPPPRDPRRIVVGPGGGICDATTAAIVVDEAPHACLPMQWNTGTRAMYSVSPGASSAHIVAQNYARVDDGDDAGRNNRGQAVRSPLCGAETARLLVHLLWYMACMRIVARRPAQVSRRRTTAMLV</sequence>
<feature type="compositionally biased region" description="Pro residues" evidence="1">
    <location>
        <begin position="189"/>
        <end position="201"/>
    </location>
</feature>
<protein>
    <submittedName>
        <fullName evidence="2">Uncharacterized protein</fullName>
    </submittedName>
</protein>
<accession>A0A6A5W2E8</accession>
<keyword evidence="3" id="KW-1185">Reference proteome</keyword>
<gene>
    <name evidence="2" type="ORF">P154DRAFT_580361</name>
</gene>
<dbReference type="EMBL" id="ML977631">
    <property type="protein sequence ID" value="KAF1995983.1"/>
    <property type="molecule type" value="Genomic_DNA"/>
</dbReference>
<proteinExistence type="predicted"/>
<feature type="region of interest" description="Disordered" evidence="1">
    <location>
        <begin position="1"/>
        <end position="23"/>
    </location>
</feature>
<reference evidence="2" key="1">
    <citation type="journal article" date="2020" name="Stud. Mycol.">
        <title>101 Dothideomycetes genomes: a test case for predicting lifestyles and emergence of pathogens.</title>
        <authorList>
            <person name="Haridas S."/>
            <person name="Albert R."/>
            <person name="Binder M."/>
            <person name="Bloem J."/>
            <person name="Labutti K."/>
            <person name="Salamov A."/>
            <person name="Andreopoulos B."/>
            <person name="Baker S."/>
            <person name="Barry K."/>
            <person name="Bills G."/>
            <person name="Bluhm B."/>
            <person name="Cannon C."/>
            <person name="Castanera R."/>
            <person name="Culley D."/>
            <person name="Daum C."/>
            <person name="Ezra D."/>
            <person name="Gonzalez J."/>
            <person name="Henrissat B."/>
            <person name="Kuo A."/>
            <person name="Liang C."/>
            <person name="Lipzen A."/>
            <person name="Lutzoni F."/>
            <person name="Magnuson J."/>
            <person name="Mondo S."/>
            <person name="Nolan M."/>
            <person name="Ohm R."/>
            <person name="Pangilinan J."/>
            <person name="Park H.-J."/>
            <person name="Ramirez L."/>
            <person name="Alfaro M."/>
            <person name="Sun H."/>
            <person name="Tritt A."/>
            <person name="Yoshinaga Y."/>
            <person name="Zwiers L.-H."/>
            <person name="Turgeon B."/>
            <person name="Goodwin S."/>
            <person name="Spatafora J."/>
            <person name="Crous P."/>
            <person name="Grigoriev I."/>
        </authorList>
    </citation>
    <scope>NUCLEOTIDE SEQUENCE</scope>
    <source>
        <strain evidence="2">CBS 123094</strain>
    </source>
</reference>
<evidence type="ECO:0000313" key="2">
    <source>
        <dbReference type="EMBL" id="KAF1995983.1"/>
    </source>
</evidence>
<dbReference type="AlphaFoldDB" id="A0A6A5W2E8"/>
<feature type="region of interest" description="Disordered" evidence="1">
    <location>
        <begin position="183"/>
        <end position="207"/>
    </location>
</feature>